<dbReference type="EMBL" id="JTDI01000003">
    <property type="protein sequence ID" value="KHK90910.1"/>
    <property type="molecule type" value="Genomic_DNA"/>
</dbReference>
<accession>A0A0B1ZIH0</accession>
<proteinExistence type="predicted"/>
<comment type="caution">
    <text evidence="2">The sequence shown here is derived from an EMBL/GenBank/DDBJ whole genome shotgun (WGS) entry which is preliminary data.</text>
</comment>
<gene>
    <name evidence="2" type="ORF">LK12_08110</name>
</gene>
<dbReference type="Gene3D" id="2.60.120.10">
    <property type="entry name" value="Jelly Rolls"/>
    <property type="match status" value="1"/>
</dbReference>
<feature type="domain" description="ChrR-like cupin" evidence="1">
    <location>
        <begin position="29"/>
        <end position="110"/>
    </location>
</feature>
<keyword evidence="3" id="KW-1185">Reference proteome</keyword>
<dbReference type="InterPro" id="IPR011051">
    <property type="entry name" value="RmlC_Cupin_sf"/>
</dbReference>
<dbReference type="InterPro" id="IPR014710">
    <property type="entry name" value="RmlC-like_jellyroll"/>
</dbReference>
<dbReference type="OrthoDB" id="9801227at2"/>
<protein>
    <submittedName>
        <fullName evidence="2">2,4-dihydroxyacetophenone dioxygenase</fullName>
    </submittedName>
</protein>
<keyword evidence="2" id="KW-0223">Dioxygenase</keyword>
<organism evidence="2 3">
    <name type="scientific">Novosphingobium malaysiense</name>
    <dbReference type="NCBI Taxonomy" id="1348853"/>
    <lineage>
        <taxon>Bacteria</taxon>
        <taxon>Pseudomonadati</taxon>
        <taxon>Pseudomonadota</taxon>
        <taxon>Alphaproteobacteria</taxon>
        <taxon>Sphingomonadales</taxon>
        <taxon>Sphingomonadaceae</taxon>
        <taxon>Novosphingobium</taxon>
    </lineage>
</organism>
<keyword evidence="2" id="KW-0560">Oxidoreductase</keyword>
<dbReference type="CDD" id="cd20302">
    <property type="entry name" value="cupin_DAD"/>
    <property type="match status" value="1"/>
</dbReference>
<sequence>MPLPLAIHEQDRLLSLNVNEEPAIDLGHLIPGMKLWPLFLDPDNGTWVLYAHYAPGTQLPKHFHTGAVHFFTLKGTWGYKEYPQDMQTAGSYLYEPPGTVHTFHIPDDGEPVEGFMVVSGVNVVFDDGGNYLSTDHAGSMEQIFLDAAQQQGIDMPRYIRPSGPAAFTA</sequence>
<evidence type="ECO:0000259" key="1">
    <source>
        <dbReference type="Pfam" id="PF12973"/>
    </source>
</evidence>
<dbReference type="Proteomes" id="UP000031057">
    <property type="component" value="Unassembled WGS sequence"/>
</dbReference>
<dbReference type="SUPFAM" id="SSF51182">
    <property type="entry name" value="RmlC-like cupins"/>
    <property type="match status" value="1"/>
</dbReference>
<dbReference type="STRING" id="1348853.LK12_08110"/>
<evidence type="ECO:0000313" key="3">
    <source>
        <dbReference type="Proteomes" id="UP000031057"/>
    </source>
</evidence>
<dbReference type="Pfam" id="PF12973">
    <property type="entry name" value="Cupin_7"/>
    <property type="match status" value="1"/>
</dbReference>
<name>A0A0B1ZIH0_9SPHN</name>
<dbReference type="GO" id="GO:0051213">
    <property type="term" value="F:dioxygenase activity"/>
    <property type="evidence" value="ECO:0007669"/>
    <property type="project" value="UniProtKB-KW"/>
</dbReference>
<dbReference type="RefSeq" id="WP_039281901.1">
    <property type="nucleotide sequence ID" value="NZ_JTDI01000003.1"/>
</dbReference>
<reference evidence="2 3" key="1">
    <citation type="submission" date="2014-10" db="EMBL/GenBank/DDBJ databases">
        <title>Genome sequence of Novosphingobium malaysiense MUSC 273(T).</title>
        <authorList>
            <person name="Lee L.-H."/>
        </authorList>
    </citation>
    <scope>NUCLEOTIDE SEQUENCE [LARGE SCALE GENOMIC DNA]</scope>
    <source>
        <strain evidence="2 3">MUSC 273</strain>
    </source>
</reference>
<evidence type="ECO:0000313" key="2">
    <source>
        <dbReference type="EMBL" id="KHK90910.1"/>
    </source>
</evidence>
<dbReference type="AlphaFoldDB" id="A0A0B1ZIH0"/>
<dbReference type="InterPro" id="IPR025979">
    <property type="entry name" value="ChrR-like_cupin_dom"/>
</dbReference>